<name>A0A378AU51_KLEPN</name>
<evidence type="ECO:0000313" key="1">
    <source>
        <dbReference type="EMBL" id="STV21524.1"/>
    </source>
</evidence>
<accession>A0A378AU51</accession>
<organism evidence="1 2">
    <name type="scientific">Klebsiella pneumoniae</name>
    <dbReference type="NCBI Taxonomy" id="573"/>
    <lineage>
        <taxon>Bacteria</taxon>
        <taxon>Pseudomonadati</taxon>
        <taxon>Pseudomonadota</taxon>
        <taxon>Gammaproteobacteria</taxon>
        <taxon>Enterobacterales</taxon>
        <taxon>Enterobacteriaceae</taxon>
        <taxon>Klebsiella/Raoultella group</taxon>
        <taxon>Klebsiella</taxon>
        <taxon>Klebsiella pneumoniae complex</taxon>
    </lineage>
</organism>
<reference evidence="1 2" key="1">
    <citation type="submission" date="2018-06" db="EMBL/GenBank/DDBJ databases">
        <authorList>
            <consortium name="Pathogen Informatics"/>
            <person name="Doyle S."/>
        </authorList>
    </citation>
    <scope>NUCLEOTIDE SEQUENCE [LARGE SCALE GENOMIC DNA]</scope>
    <source>
        <strain evidence="1 2">NCTC5053</strain>
    </source>
</reference>
<gene>
    <name evidence="1" type="ORF">NCTC5053_03018</name>
</gene>
<dbReference type="EMBL" id="UGMN01000004">
    <property type="protein sequence ID" value="STV21524.1"/>
    <property type="molecule type" value="Genomic_DNA"/>
</dbReference>
<proteinExistence type="predicted"/>
<dbReference type="AlphaFoldDB" id="A0A378AU51"/>
<evidence type="ECO:0000313" key="2">
    <source>
        <dbReference type="Proteomes" id="UP000254387"/>
    </source>
</evidence>
<sequence>MTHSTSNNGKHNKWLVVIAKAIIIEIQIQRSFTLI</sequence>
<dbReference type="Proteomes" id="UP000254387">
    <property type="component" value="Unassembled WGS sequence"/>
</dbReference>
<protein>
    <submittedName>
        <fullName evidence="1">Uncharacterized protein</fullName>
    </submittedName>
</protein>